<dbReference type="InterPro" id="IPR050248">
    <property type="entry name" value="Polysacc_deacetylase_ArnD"/>
</dbReference>
<reference evidence="6" key="1">
    <citation type="journal article" date="2019" name="Int. J. Syst. Evol. Microbiol.">
        <title>The Global Catalogue of Microorganisms (GCM) 10K type strain sequencing project: providing services to taxonomists for standard genome sequencing and annotation.</title>
        <authorList>
            <consortium name="The Broad Institute Genomics Platform"/>
            <consortium name="The Broad Institute Genome Sequencing Center for Infectious Disease"/>
            <person name="Wu L."/>
            <person name="Ma J."/>
        </authorList>
    </citation>
    <scope>NUCLEOTIDE SEQUENCE [LARGE SCALE GENOMIC DNA]</scope>
    <source>
        <strain evidence="6">JCM 17979</strain>
    </source>
</reference>
<sequence>MHGGPRRAGEGDGSQARVEAGPVLPRRELFGMLGLGLAAWLAGCAAPAVRASPGRSGETATASASRAGSGSVAPPAGRIALTVDDGYAPEVVAGYVAFARRTGIHLTFSPNGTYASAWAPQAGVLRPLIDVGQVQIMNHTFSHPRLTRLPAGRVREELERNEQWIVTTFGTSARPYWRPPYGAHTAAVDAIARDAGFPTVVMWTGSSGTPASSHRSSCSTRRGGA</sequence>
<organism evidence="5 6">
    <name type="scientific">Actinomycetospora chlora</name>
    <dbReference type="NCBI Taxonomy" id="663608"/>
    <lineage>
        <taxon>Bacteria</taxon>
        <taxon>Bacillati</taxon>
        <taxon>Actinomycetota</taxon>
        <taxon>Actinomycetes</taxon>
        <taxon>Pseudonocardiales</taxon>
        <taxon>Pseudonocardiaceae</taxon>
        <taxon>Actinomycetospora</taxon>
    </lineage>
</organism>
<dbReference type="Proteomes" id="UP001500928">
    <property type="component" value="Unassembled WGS sequence"/>
</dbReference>
<dbReference type="InterPro" id="IPR011330">
    <property type="entry name" value="Glyco_hydro/deAcase_b/a-brl"/>
</dbReference>
<keyword evidence="1" id="KW-0479">Metal-binding</keyword>
<accession>A0ABP9CGZ7</accession>
<comment type="caution">
    <text evidence="5">The sequence shown here is derived from an EMBL/GenBank/DDBJ whole genome shotgun (WGS) entry which is preliminary data.</text>
</comment>
<feature type="region of interest" description="Disordered" evidence="3">
    <location>
        <begin position="205"/>
        <end position="225"/>
    </location>
</feature>
<evidence type="ECO:0000313" key="6">
    <source>
        <dbReference type="Proteomes" id="UP001500928"/>
    </source>
</evidence>
<evidence type="ECO:0000256" key="1">
    <source>
        <dbReference type="ARBA" id="ARBA00022723"/>
    </source>
</evidence>
<feature type="domain" description="NodB homology" evidence="4">
    <location>
        <begin position="77"/>
        <end position="225"/>
    </location>
</feature>
<dbReference type="SUPFAM" id="SSF88713">
    <property type="entry name" value="Glycoside hydrolase/deacetylase"/>
    <property type="match status" value="1"/>
</dbReference>
<name>A0ABP9CGZ7_9PSEU</name>
<protein>
    <recommendedName>
        <fullName evidence="4">NodB homology domain-containing protein</fullName>
    </recommendedName>
</protein>
<evidence type="ECO:0000259" key="4">
    <source>
        <dbReference type="PROSITE" id="PS51677"/>
    </source>
</evidence>
<gene>
    <name evidence="5" type="ORF">GCM10023200_56060</name>
</gene>
<dbReference type="Pfam" id="PF01522">
    <property type="entry name" value="Polysacc_deac_1"/>
    <property type="match status" value="1"/>
</dbReference>
<keyword evidence="2" id="KW-0378">Hydrolase</keyword>
<dbReference type="EMBL" id="BAABHO010000073">
    <property type="protein sequence ID" value="GAA4811048.1"/>
    <property type="molecule type" value="Genomic_DNA"/>
</dbReference>
<dbReference type="Gene3D" id="3.20.20.370">
    <property type="entry name" value="Glycoside hydrolase/deacetylase"/>
    <property type="match status" value="1"/>
</dbReference>
<dbReference type="PANTHER" id="PTHR10587:SF133">
    <property type="entry name" value="CHITIN DEACETYLASE 1-RELATED"/>
    <property type="match status" value="1"/>
</dbReference>
<dbReference type="InterPro" id="IPR002509">
    <property type="entry name" value="NODB_dom"/>
</dbReference>
<dbReference type="PROSITE" id="PS51677">
    <property type="entry name" value="NODB"/>
    <property type="match status" value="1"/>
</dbReference>
<dbReference type="PANTHER" id="PTHR10587">
    <property type="entry name" value="GLYCOSYL TRANSFERASE-RELATED"/>
    <property type="match status" value="1"/>
</dbReference>
<dbReference type="CDD" id="cd10917">
    <property type="entry name" value="CE4_NodB_like_6s_7s"/>
    <property type="match status" value="1"/>
</dbReference>
<evidence type="ECO:0000256" key="2">
    <source>
        <dbReference type="ARBA" id="ARBA00022801"/>
    </source>
</evidence>
<evidence type="ECO:0000256" key="3">
    <source>
        <dbReference type="SAM" id="MobiDB-lite"/>
    </source>
</evidence>
<feature type="region of interest" description="Disordered" evidence="3">
    <location>
        <begin position="50"/>
        <end position="75"/>
    </location>
</feature>
<keyword evidence="6" id="KW-1185">Reference proteome</keyword>
<proteinExistence type="predicted"/>
<evidence type="ECO:0000313" key="5">
    <source>
        <dbReference type="EMBL" id="GAA4811048.1"/>
    </source>
</evidence>